<accession>A0A134BDH2</accession>
<evidence type="ECO:0000313" key="2">
    <source>
        <dbReference type="EMBL" id="KXB77996.1"/>
    </source>
</evidence>
<reference evidence="2 3" key="1">
    <citation type="submission" date="2016-01" db="EMBL/GenBank/DDBJ databases">
        <authorList>
            <person name="Oliw E.H."/>
        </authorList>
    </citation>
    <scope>NUCLEOTIDE SEQUENCE [LARGE SCALE GENOMIC DNA]</scope>
    <source>
        <strain evidence="2 3">DNF00307</strain>
    </source>
</reference>
<dbReference type="Proteomes" id="UP000070531">
    <property type="component" value="Unassembled WGS sequence"/>
</dbReference>
<dbReference type="STRING" id="419005.HMPREF1860_01038"/>
<feature type="region of interest" description="Disordered" evidence="1">
    <location>
        <begin position="29"/>
        <end position="58"/>
    </location>
</feature>
<dbReference type="AlphaFoldDB" id="A0A134BDH2"/>
<proteinExistence type="predicted"/>
<gene>
    <name evidence="2" type="ORF">HMPREF1860_01038</name>
</gene>
<dbReference type="EMBL" id="LSDL01000050">
    <property type="protein sequence ID" value="KXB77996.1"/>
    <property type="molecule type" value="Genomic_DNA"/>
</dbReference>
<name>A0A134BDH2_9BACT</name>
<protein>
    <submittedName>
        <fullName evidence="2">Uncharacterized protein</fullName>
    </submittedName>
</protein>
<evidence type="ECO:0000313" key="3">
    <source>
        <dbReference type="Proteomes" id="UP000070531"/>
    </source>
</evidence>
<dbReference type="PATRIC" id="fig|419005.5.peg.1045"/>
<feature type="compositionally biased region" description="Low complexity" evidence="1">
    <location>
        <begin position="40"/>
        <end position="50"/>
    </location>
</feature>
<organism evidence="2">
    <name type="scientific">Prevotella amnii</name>
    <dbReference type="NCBI Taxonomy" id="419005"/>
    <lineage>
        <taxon>Bacteria</taxon>
        <taxon>Pseudomonadati</taxon>
        <taxon>Bacteroidota</taxon>
        <taxon>Bacteroidia</taxon>
        <taxon>Bacteroidales</taxon>
        <taxon>Prevotellaceae</taxon>
        <taxon>Prevotella</taxon>
    </lineage>
</organism>
<sequence length="192" mass="20821">MKPNIFTLSFFITPHHTLLLIPAHNPPPRSFTPAPHNPAPHHFTAPAPAHHNSHPLPTALTPYTSLSLPCSSQLRPTTLQLSPPPLPCSLPCSSQPRPLPCSYHPHHFTAPAPILTARHLHPTALYLHLANPTPTPYSPQSQPFPCSLPCSSQLSPTTSHPLTPNTSLSLPCSLQPRPLPCSFTPTPYSLHS</sequence>
<evidence type="ECO:0000256" key="1">
    <source>
        <dbReference type="SAM" id="MobiDB-lite"/>
    </source>
</evidence>
<comment type="caution">
    <text evidence="2">The sequence shown here is derived from an EMBL/GenBank/DDBJ whole genome shotgun (WGS) entry which is preliminary data.</text>
</comment>
<feature type="compositionally biased region" description="Pro residues" evidence="1">
    <location>
        <begin position="29"/>
        <end position="38"/>
    </location>
</feature>